<protein>
    <submittedName>
        <fullName evidence="1">Uncharacterized protein</fullName>
    </submittedName>
</protein>
<dbReference type="Proteomes" id="UP000242877">
    <property type="component" value="Unassembled WGS sequence"/>
</dbReference>
<dbReference type="AlphaFoldDB" id="A0A167ZU02"/>
<keyword evidence="2" id="KW-1185">Reference proteome</keyword>
<comment type="caution">
    <text evidence="1">The sequence shown here is derived from an EMBL/GenBank/DDBJ whole genome shotgun (WGS) entry which is preliminary data.</text>
</comment>
<gene>
    <name evidence="1" type="ORF">AAP_02558</name>
</gene>
<dbReference type="EMBL" id="AZGZ01000009">
    <property type="protein sequence ID" value="KZZ93092.1"/>
    <property type="molecule type" value="Genomic_DNA"/>
</dbReference>
<organism evidence="1 2">
    <name type="scientific">Ascosphaera apis ARSEF 7405</name>
    <dbReference type="NCBI Taxonomy" id="392613"/>
    <lineage>
        <taxon>Eukaryota</taxon>
        <taxon>Fungi</taxon>
        <taxon>Dikarya</taxon>
        <taxon>Ascomycota</taxon>
        <taxon>Pezizomycotina</taxon>
        <taxon>Eurotiomycetes</taxon>
        <taxon>Eurotiomycetidae</taxon>
        <taxon>Onygenales</taxon>
        <taxon>Ascosphaeraceae</taxon>
        <taxon>Ascosphaera</taxon>
    </lineage>
</organism>
<name>A0A167ZU02_9EURO</name>
<accession>A0A167ZU02</accession>
<evidence type="ECO:0000313" key="1">
    <source>
        <dbReference type="EMBL" id="KZZ93092.1"/>
    </source>
</evidence>
<reference evidence="1 2" key="1">
    <citation type="journal article" date="2016" name="Genome Biol. Evol.">
        <title>Divergent and convergent evolution of fungal pathogenicity.</title>
        <authorList>
            <person name="Shang Y."/>
            <person name="Xiao G."/>
            <person name="Zheng P."/>
            <person name="Cen K."/>
            <person name="Zhan S."/>
            <person name="Wang C."/>
        </authorList>
    </citation>
    <scope>NUCLEOTIDE SEQUENCE [LARGE SCALE GENOMIC DNA]</scope>
    <source>
        <strain evidence="1 2">ARSEF 7405</strain>
    </source>
</reference>
<proteinExistence type="predicted"/>
<dbReference type="VEuPathDB" id="FungiDB:AAP_02558"/>
<evidence type="ECO:0000313" key="2">
    <source>
        <dbReference type="Proteomes" id="UP000242877"/>
    </source>
</evidence>
<sequence length="340" mass="38470">MTSKYVTCTIAKTLPVRDDNKLQEVSTKLLPTPEGYPMFCLDGYKRYAEELVGLRYLWNVQLGDVSLRTPRNMKAALAFWNDRQPASGPKQQYKWEEDWIEKAIEWNWRQLYDIVLRTDPMGTSKEKMIRSFFICFPEPKRAIGVQRKPRPASVAGPEIRIDCVFKPPIRHSLQDGFKRSHQRVVSHGSSLTVGGFSEEEASLFSNDARSSVSLYDDSGCETDDSHSLQKGKAKPQCCPDELSDCLSSSTCTQKPAKSSIVSRSDIWRFWSSGKNATKSSQHLIEVHAYRGDPESAFHDIIEPRNATPQRVPLPKVVDSPLSAIVNQNCRYKFDDAGDSL</sequence>